<reference evidence="1" key="2">
    <citation type="journal article" date="2022" name="New Phytol.">
        <title>Evolutionary transition to the ectomycorrhizal habit in the genomes of a hyperdiverse lineage of mushroom-forming fungi.</title>
        <authorList>
            <person name="Looney B."/>
            <person name="Miyauchi S."/>
            <person name="Morin E."/>
            <person name="Drula E."/>
            <person name="Courty P.E."/>
            <person name="Kohler A."/>
            <person name="Kuo A."/>
            <person name="LaButti K."/>
            <person name="Pangilinan J."/>
            <person name="Lipzen A."/>
            <person name="Riley R."/>
            <person name="Andreopoulos W."/>
            <person name="He G."/>
            <person name="Johnson J."/>
            <person name="Nolan M."/>
            <person name="Tritt A."/>
            <person name="Barry K.W."/>
            <person name="Grigoriev I.V."/>
            <person name="Nagy L.G."/>
            <person name="Hibbett D."/>
            <person name="Henrissat B."/>
            <person name="Matheny P.B."/>
            <person name="Labbe J."/>
            <person name="Martin F.M."/>
        </authorList>
    </citation>
    <scope>NUCLEOTIDE SEQUENCE</scope>
    <source>
        <strain evidence="1">HHB10654</strain>
    </source>
</reference>
<accession>A0ACB8T813</accession>
<keyword evidence="1" id="KW-0378">Hydrolase</keyword>
<reference evidence="1" key="1">
    <citation type="submission" date="2021-03" db="EMBL/GenBank/DDBJ databases">
        <authorList>
            <consortium name="DOE Joint Genome Institute"/>
            <person name="Ahrendt S."/>
            <person name="Looney B.P."/>
            <person name="Miyauchi S."/>
            <person name="Morin E."/>
            <person name="Drula E."/>
            <person name="Courty P.E."/>
            <person name="Chicoki N."/>
            <person name="Fauchery L."/>
            <person name="Kohler A."/>
            <person name="Kuo A."/>
            <person name="Labutti K."/>
            <person name="Pangilinan J."/>
            <person name="Lipzen A."/>
            <person name="Riley R."/>
            <person name="Andreopoulos W."/>
            <person name="He G."/>
            <person name="Johnson J."/>
            <person name="Barry K.W."/>
            <person name="Grigoriev I.V."/>
            <person name="Nagy L."/>
            <person name="Hibbett D."/>
            <person name="Henrissat B."/>
            <person name="Matheny P.B."/>
            <person name="Labbe J."/>
            <person name="Martin F."/>
        </authorList>
    </citation>
    <scope>NUCLEOTIDE SEQUENCE</scope>
    <source>
        <strain evidence="1">HHB10654</strain>
    </source>
</reference>
<proteinExistence type="predicted"/>
<keyword evidence="2" id="KW-1185">Reference proteome</keyword>
<dbReference type="EMBL" id="MU277200">
    <property type="protein sequence ID" value="KAI0064146.1"/>
    <property type="molecule type" value="Genomic_DNA"/>
</dbReference>
<comment type="caution">
    <text evidence="1">The sequence shown here is derived from an EMBL/GenBank/DDBJ whole genome shotgun (WGS) entry which is preliminary data.</text>
</comment>
<dbReference type="Proteomes" id="UP000814140">
    <property type="component" value="Unassembled WGS sequence"/>
</dbReference>
<evidence type="ECO:0000313" key="1">
    <source>
        <dbReference type="EMBL" id="KAI0064146.1"/>
    </source>
</evidence>
<protein>
    <submittedName>
        <fullName evidence="1">Glycoside hydrolase family 15 protein</fullName>
    </submittedName>
</protein>
<gene>
    <name evidence="1" type="ORF">BV25DRAFT_346734</name>
</gene>
<sequence>MMRLSTLLPAALATGSFLGQSRASDLDDYITTQTPISENGLLNNTGLSAGAALGVVAVSTQIGIPEIAYTWIRDAALVYDFWIDRLTLGDTTLRSTLDDMVAVLTKSQHVRSPSGNVTTGGLAEPRFHLDLSPDLGPFTRPENDGPALRAINLMKYANWLLDNENGTWVYDNLWPAIDLNLNWIAYHWPEESYELWETVYTQSYWTAAVQYRMLTMGVALGHRIKRDFDEIKYEGEALKILMYMQTFWDAEQGCMRGNTAANRTGIDSAALLLSIFNYDQSAGCDPLTFQPCSDRALSNLKVTIDSFRRIYPISSNISVHKPVPIGLFPEDTTGGGQPWFFSIFGAAEQLYDALWTWDALGHLSVTPVSHAFFASFAPNITLGVYAKASQTYRNLTDAIRTYADEFILLCAQYTPPGSVLVQGFDKVSGAPFGVPGLSRSLSASLTAFNARGGLVPAPWGAVNAIYIGAAEES</sequence>
<organism evidence="1 2">
    <name type="scientific">Artomyces pyxidatus</name>
    <dbReference type="NCBI Taxonomy" id="48021"/>
    <lineage>
        <taxon>Eukaryota</taxon>
        <taxon>Fungi</taxon>
        <taxon>Dikarya</taxon>
        <taxon>Basidiomycota</taxon>
        <taxon>Agaricomycotina</taxon>
        <taxon>Agaricomycetes</taxon>
        <taxon>Russulales</taxon>
        <taxon>Auriscalpiaceae</taxon>
        <taxon>Artomyces</taxon>
    </lineage>
</organism>
<name>A0ACB8T813_9AGAM</name>
<evidence type="ECO:0000313" key="2">
    <source>
        <dbReference type="Proteomes" id="UP000814140"/>
    </source>
</evidence>